<protein>
    <submittedName>
        <fullName evidence="1">Polyribonucleotide nucleotidyltransferase</fullName>
    </submittedName>
</protein>
<reference evidence="2" key="1">
    <citation type="submission" date="2016-01" db="EMBL/GenBank/DDBJ databases">
        <title>Whole genome sequencing of Bhargavaea cecembensis T14.</title>
        <authorList>
            <person name="Hong K.W."/>
        </authorList>
    </citation>
    <scope>NUCLEOTIDE SEQUENCE [LARGE SCALE GENOMIC DNA]</scope>
    <source>
        <strain evidence="2">M19</strain>
    </source>
</reference>
<sequence>MNLSSIMARQVADLQHTVSLSLMKTQMATQAAQAVVMLQDMKEASHPHKGTVIDQKG</sequence>
<keyword evidence="1" id="KW-0808">Transferase</keyword>
<comment type="caution">
    <text evidence="1">The sequence shown here is derived from an EMBL/GenBank/DDBJ whole genome shotgun (WGS) entry which is preliminary data.</text>
</comment>
<dbReference type="EMBL" id="LQQY01000001">
    <property type="protein sequence ID" value="KZE53592.1"/>
    <property type="molecule type" value="Genomic_DNA"/>
</dbReference>
<dbReference type="Pfam" id="PF14070">
    <property type="entry name" value="YjfB_motility"/>
    <property type="match status" value="1"/>
</dbReference>
<name>A0A0J5T5Z4_9BACI</name>
<dbReference type="Proteomes" id="UP000076510">
    <property type="component" value="Unassembled WGS sequence"/>
</dbReference>
<evidence type="ECO:0000313" key="2">
    <source>
        <dbReference type="Proteomes" id="UP000076510"/>
    </source>
</evidence>
<dbReference type="GO" id="GO:0016740">
    <property type="term" value="F:transferase activity"/>
    <property type="evidence" value="ECO:0007669"/>
    <property type="project" value="UniProtKB-KW"/>
</dbReference>
<accession>A0A0J5T5Z4</accession>
<proteinExistence type="predicted"/>
<dbReference type="PATRIC" id="fig|189381.10.peg.516"/>
<organism evidence="1 2">
    <name type="scientific">Rossellomorea marisflavi</name>
    <dbReference type="NCBI Taxonomy" id="189381"/>
    <lineage>
        <taxon>Bacteria</taxon>
        <taxon>Bacillati</taxon>
        <taxon>Bacillota</taxon>
        <taxon>Bacilli</taxon>
        <taxon>Bacillales</taxon>
        <taxon>Bacillaceae</taxon>
        <taxon>Rossellomorea</taxon>
    </lineage>
</organism>
<dbReference type="AlphaFoldDB" id="A0A0J5T5Z4"/>
<gene>
    <name evidence="1" type="ORF">AV649_00180</name>
</gene>
<dbReference type="InterPro" id="IPR025906">
    <property type="entry name" value="YjfB_motility"/>
</dbReference>
<evidence type="ECO:0000313" key="1">
    <source>
        <dbReference type="EMBL" id="KZE53592.1"/>
    </source>
</evidence>
<dbReference type="RefSeq" id="WP_048013486.1">
    <property type="nucleotide sequence ID" value="NZ_BSED01000102.1"/>
</dbReference>